<proteinExistence type="predicted"/>
<dbReference type="AlphaFoldDB" id="A0A0G0H871"/>
<evidence type="ECO:0000313" key="2">
    <source>
        <dbReference type="EMBL" id="KKQ39468.1"/>
    </source>
</evidence>
<accession>A0A0G0H871</accession>
<evidence type="ECO:0000256" key="1">
    <source>
        <dbReference type="SAM" id="MobiDB-lite"/>
    </source>
</evidence>
<dbReference type="Proteomes" id="UP000034333">
    <property type="component" value="Unassembled WGS sequence"/>
</dbReference>
<comment type="caution">
    <text evidence="2">The sequence shown here is derived from an EMBL/GenBank/DDBJ whole genome shotgun (WGS) entry which is preliminary data.</text>
</comment>
<feature type="region of interest" description="Disordered" evidence="1">
    <location>
        <begin position="1"/>
        <end position="34"/>
    </location>
</feature>
<evidence type="ECO:0000313" key="3">
    <source>
        <dbReference type="Proteomes" id="UP000034333"/>
    </source>
</evidence>
<sequence>MLPVDREAEGPAPAAGRRAEGTGAHRRGHGRARLRVRHVAVQPARRDGREAGHRLLGPRRHLARGLGRRRQADHLAQIRWAGHEPAR</sequence>
<dbReference type="EMBL" id="LBTN01000032">
    <property type="protein sequence ID" value="KKQ39468.1"/>
    <property type="molecule type" value="Genomic_DNA"/>
</dbReference>
<name>A0A0G0H871_9BACT</name>
<protein>
    <submittedName>
        <fullName evidence="2">Uncharacterized protein</fullName>
    </submittedName>
</protein>
<reference evidence="2 3" key="1">
    <citation type="journal article" date="2015" name="Nature">
        <title>rRNA introns, odd ribosomes, and small enigmatic genomes across a large radiation of phyla.</title>
        <authorList>
            <person name="Brown C.T."/>
            <person name="Hug L.A."/>
            <person name="Thomas B.C."/>
            <person name="Sharon I."/>
            <person name="Castelle C.J."/>
            <person name="Singh A."/>
            <person name="Wilkins M.J."/>
            <person name="Williams K.H."/>
            <person name="Banfield J.F."/>
        </authorList>
    </citation>
    <scope>NUCLEOTIDE SEQUENCE [LARGE SCALE GENOMIC DNA]</scope>
</reference>
<organism evidence="2 3">
    <name type="scientific">Candidatus Magasanikbacteria bacterium GW2011_GWA2_37_8</name>
    <dbReference type="NCBI Taxonomy" id="1619036"/>
    <lineage>
        <taxon>Bacteria</taxon>
        <taxon>Candidatus Magasanikiibacteriota</taxon>
    </lineage>
</organism>
<gene>
    <name evidence="2" type="ORF">US58_C0032G0007</name>
</gene>
<feature type="compositionally biased region" description="Basic residues" evidence="1">
    <location>
        <begin position="24"/>
        <end position="34"/>
    </location>
</feature>